<gene>
    <name evidence="10" type="ORF">SS37A_00520</name>
</gene>
<reference evidence="10 11" key="1">
    <citation type="journal article" date="2023" name="Int. J. Syst. Evol. Microbiol.">
        <title>Methylocystis iwaonis sp. nov., a type II methane-oxidizing bacterium from surface soil of a rice paddy field in Japan, and emended description of the genus Methylocystis (ex Whittenbury et al. 1970) Bowman et al. 1993.</title>
        <authorList>
            <person name="Kaise H."/>
            <person name="Sawadogo J.B."/>
            <person name="Alam M.S."/>
            <person name="Ueno C."/>
            <person name="Dianou D."/>
            <person name="Shinjo R."/>
            <person name="Asakawa S."/>
        </authorList>
    </citation>
    <scope>NUCLEOTIDE SEQUENCE [LARGE SCALE GENOMIC DNA]</scope>
    <source>
        <strain evidence="10 11">SS37A-Re</strain>
    </source>
</reference>
<name>A0ABN6V8X8_9HYPH</name>
<evidence type="ECO:0000256" key="7">
    <source>
        <dbReference type="SAM" id="Phobius"/>
    </source>
</evidence>
<keyword evidence="5 7" id="KW-0472">Membrane</keyword>
<dbReference type="Proteomes" id="UP001317629">
    <property type="component" value="Chromosome"/>
</dbReference>
<protein>
    <submittedName>
        <fullName evidence="10">ABC transporter permease</fullName>
    </submittedName>
</protein>
<comment type="subcellular location">
    <subcellularLocation>
        <location evidence="1">Cell membrane</location>
        <topology evidence="1">Multi-pass membrane protein</topology>
    </subcellularLocation>
</comment>
<keyword evidence="11" id="KW-1185">Reference proteome</keyword>
<evidence type="ECO:0000256" key="2">
    <source>
        <dbReference type="ARBA" id="ARBA00022475"/>
    </source>
</evidence>
<evidence type="ECO:0000256" key="1">
    <source>
        <dbReference type="ARBA" id="ARBA00004651"/>
    </source>
</evidence>
<proteinExistence type="inferred from homology"/>
<dbReference type="PANTHER" id="PTHR30572:SF4">
    <property type="entry name" value="ABC TRANSPORTER PERMEASE YTRF"/>
    <property type="match status" value="1"/>
</dbReference>
<feature type="transmembrane region" description="Helical" evidence="7">
    <location>
        <begin position="365"/>
        <end position="389"/>
    </location>
</feature>
<dbReference type="RefSeq" id="WP_281929618.1">
    <property type="nucleotide sequence ID" value="NZ_AP027142.1"/>
</dbReference>
<dbReference type="EMBL" id="AP027142">
    <property type="protein sequence ID" value="BDV32523.1"/>
    <property type="molecule type" value="Genomic_DNA"/>
</dbReference>
<feature type="transmembrane region" description="Helical" evidence="7">
    <location>
        <begin position="283"/>
        <end position="307"/>
    </location>
</feature>
<feature type="domain" description="ABC3 transporter permease C-terminal" evidence="8">
    <location>
        <begin position="288"/>
        <end position="399"/>
    </location>
</feature>
<evidence type="ECO:0000256" key="5">
    <source>
        <dbReference type="ARBA" id="ARBA00023136"/>
    </source>
</evidence>
<evidence type="ECO:0000313" key="11">
    <source>
        <dbReference type="Proteomes" id="UP001317629"/>
    </source>
</evidence>
<dbReference type="InterPro" id="IPR025857">
    <property type="entry name" value="MacB_PCD"/>
</dbReference>
<feature type="transmembrane region" description="Helical" evidence="7">
    <location>
        <begin position="21"/>
        <end position="41"/>
    </location>
</feature>
<dbReference type="InterPro" id="IPR003838">
    <property type="entry name" value="ABC3_permease_C"/>
</dbReference>
<accession>A0ABN6V8X8</accession>
<feature type="domain" description="MacB-like periplasmic core" evidence="9">
    <location>
        <begin position="21"/>
        <end position="244"/>
    </location>
</feature>
<keyword evidence="2" id="KW-1003">Cell membrane</keyword>
<organism evidence="10 11">
    <name type="scientific">Methylocystis iwaonis</name>
    <dbReference type="NCBI Taxonomy" id="2885079"/>
    <lineage>
        <taxon>Bacteria</taxon>
        <taxon>Pseudomonadati</taxon>
        <taxon>Pseudomonadota</taxon>
        <taxon>Alphaproteobacteria</taxon>
        <taxon>Hyphomicrobiales</taxon>
        <taxon>Methylocystaceae</taxon>
        <taxon>Methylocystis</taxon>
    </lineage>
</organism>
<dbReference type="Pfam" id="PF02687">
    <property type="entry name" value="FtsX"/>
    <property type="match status" value="1"/>
</dbReference>
<evidence type="ECO:0000256" key="4">
    <source>
        <dbReference type="ARBA" id="ARBA00022989"/>
    </source>
</evidence>
<evidence type="ECO:0000259" key="9">
    <source>
        <dbReference type="Pfam" id="PF12704"/>
    </source>
</evidence>
<evidence type="ECO:0000313" key="10">
    <source>
        <dbReference type="EMBL" id="BDV32523.1"/>
    </source>
</evidence>
<keyword evidence="4 7" id="KW-1133">Transmembrane helix</keyword>
<feature type="transmembrane region" description="Helical" evidence="7">
    <location>
        <begin position="327"/>
        <end position="353"/>
    </location>
</feature>
<sequence>MTLQTLFREAINALRLNLLRSALTAFGVIIGVGGLVVMSAANSGANKLVERQIADQGTDALVARAAKVENALRRGAVVVLTDQDANAVRELVPNIQYLSREVYSKVTLVAGNSSWITEYWGVDASYEQVWGVKLSEGRFFDEAEARSGAKVIVIGATVARKLFGTASPLDQTVRLVTIPVRIIGVRRKRGSFGGVDEDNFIILPIKTARAHIPNSEMSTARQLSLIDMKVSPGANREKVKQDVLALLRERKHLRGAQEDKLDVIDLTQMVELLNTTQSTLNRLLLATAAILLLVGGVGIMNIMLVSVTERTREIGLRMAIGARRRDILRQFLAEAVTLSVVAGLIGLMIGLAGSVLVARLVDWPLIIPPLGAAAATLVSVSVGIIFGYLPARRGAGLNPIDALRRK</sequence>
<comment type="similarity">
    <text evidence="6">Belongs to the ABC-4 integral membrane protein family.</text>
</comment>
<evidence type="ECO:0000256" key="3">
    <source>
        <dbReference type="ARBA" id="ARBA00022692"/>
    </source>
</evidence>
<dbReference type="PANTHER" id="PTHR30572">
    <property type="entry name" value="MEMBRANE COMPONENT OF TRANSPORTER-RELATED"/>
    <property type="match status" value="1"/>
</dbReference>
<dbReference type="InterPro" id="IPR050250">
    <property type="entry name" value="Macrolide_Exporter_MacB"/>
</dbReference>
<dbReference type="Pfam" id="PF12704">
    <property type="entry name" value="MacB_PCD"/>
    <property type="match status" value="1"/>
</dbReference>
<evidence type="ECO:0000256" key="6">
    <source>
        <dbReference type="ARBA" id="ARBA00038076"/>
    </source>
</evidence>
<keyword evidence="3 7" id="KW-0812">Transmembrane</keyword>
<evidence type="ECO:0000259" key="8">
    <source>
        <dbReference type="Pfam" id="PF02687"/>
    </source>
</evidence>